<reference evidence="2" key="3">
    <citation type="submission" date="2023-03" db="EMBL/GenBank/DDBJ databases">
        <title>Draft assemblies of triclosan tolerant bacteria isolated from returned activated sludge.</title>
        <authorList>
            <person name="Van Hamelsveld S."/>
        </authorList>
    </citation>
    <scope>NUCLEOTIDE SEQUENCE</scope>
    <source>
        <strain evidence="2">GW210015_S63</strain>
    </source>
</reference>
<dbReference type="Proteomes" id="UP000077748">
    <property type="component" value="Chromosome"/>
</dbReference>
<dbReference type="AlphaFoldDB" id="A0A127MP09"/>
<name>A0A127MP09_9PSED</name>
<evidence type="ECO:0000313" key="5">
    <source>
        <dbReference type="Proteomes" id="UP000183385"/>
    </source>
</evidence>
<evidence type="ECO:0000313" key="1">
    <source>
        <dbReference type="EMBL" id="ANI13872.1"/>
    </source>
</evidence>
<evidence type="ECO:0008006" key="6">
    <source>
        <dbReference type="Google" id="ProtNLM"/>
    </source>
</evidence>
<dbReference type="EMBL" id="CP015878">
    <property type="protein sequence ID" value="ANI13872.1"/>
    <property type="molecule type" value="Genomic_DNA"/>
</dbReference>
<gene>
    <name evidence="1" type="ORF">A9C11_07655</name>
    <name evidence="2" type="ORF">P3W55_09405</name>
    <name evidence="3" type="ORF">SAMN05216577_101193</name>
</gene>
<dbReference type="PROSITE" id="PS51257">
    <property type="entry name" value="PROKAR_LIPOPROTEIN"/>
    <property type="match status" value="1"/>
</dbReference>
<organism evidence="1 4">
    <name type="scientific">Pseudomonas citronellolis</name>
    <dbReference type="NCBI Taxonomy" id="53408"/>
    <lineage>
        <taxon>Bacteria</taxon>
        <taxon>Pseudomonadati</taxon>
        <taxon>Pseudomonadota</taxon>
        <taxon>Gammaproteobacteria</taxon>
        <taxon>Pseudomonadales</taxon>
        <taxon>Pseudomonadaceae</taxon>
        <taxon>Pseudomonas</taxon>
    </lineage>
</organism>
<evidence type="ECO:0000313" key="2">
    <source>
        <dbReference type="EMBL" id="MDF3841927.1"/>
    </source>
</evidence>
<evidence type="ECO:0000313" key="3">
    <source>
        <dbReference type="EMBL" id="SFB87959.1"/>
    </source>
</evidence>
<dbReference type="Proteomes" id="UP000183385">
    <property type="component" value="Unassembled WGS sequence"/>
</dbReference>
<dbReference type="OrthoDB" id="8612762at2"/>
<accession>A0A127MP09</accession>
<dbReference type="KEGG" id="pcq:PcP3B5_15350"/>
<dbReference type="RefSeq" id="WP_009618451.1">
    <property type="nucleotide sequence ID" value="NZ_BDGS01000001.1"/>
</dbReference>
<dbReference type="EMBL" id="FOLS01000001">
    <property type="protein sequence ID" value="SFB87959.1"/>
    <property type="molecule type" value="Genomic_DNA"/>
</dbReference>
<dbReference type="Proteomes" id="UP001220662">
    <property type="component" value="Unassembled WGS sequence"/>
</dbReference>
<protein>
    <recommendedName>
        <fullName evidence="6">Lipoprotein</fullName>
    </recommendedName>
</protein>
<reference evidence="3 5" key="2">
    <citation type="submission" date="2016-10" db="EMBL/GenBank/DDBJ databases">
        <authorList>
            <person name="Varghese N."/>
            <person name="Submissions S."/>
        </authorList>
    </citation>
    <scope>NUCLEOTIDE SEQUENCE [LARGE SCALE GENOMIC DNA]</scope>
    <source>
        <strain evidence="3 5">LMG 18378</strain>
    </source>
</reference>
<evidence type="ECO:0000313" key="4">
    <source>
        <dbReference type="Proteomes" id="UP000077748"/>
    </source>
</evidence>
<dbReference type="EMBL" id="JARJLR010000177">
    <property type="protein sequence ID" value="MDF3841927.1"/>
    <property type="molecule type" value="Genomic_DNA"/>
</dbReference>
<sequence>MKAIPLLLGASLLVLGGCKTFGGHYEIDAVDANGQKLNKKSFLAQGSGIYTVRNALCSSYPKATVIIRDIDADQELEGESPYHCK</sequence>
<dbReference type="GeneID" id="72994696"/>
<dbReference type="STRING" id="53408.A9C11_07655"/>
<reference evidence="1 4" key="1">
    <citation type="submission" date="2016-05" db="EMBL/GenBank/DDBJ databases">
        <title>Genome Sequence of Pseudomonas citronellolis Strain SJTE-3, an Estrogens and Persistent Organic Pollutants degradation strain.</title>
        <authorList>
            <person name="Liang R."/>
        </authorList>
    </citation>
    <scope>NUCLEOTIDE SEQUENCE [LARGE SCALE GENOMIC DNA]</scope>
    <source>
        <strain evidence="1 4">SJTE-3</strain>
    </source>
</reference>
<proteinExistence type="predicted"/>
<keyword evidence="5" id="KW-1185">Reference proteome</keyword>